<evidence type="ECO:0000256" key="1">
    <source>
        <dbReference type="SAM" id="MobiDB-lite"/>
    </source>
</evidence>
<feature type="transmembrane region" description="Helical" evidence="2">
    <location>
        <begin position="93"/>
        <end position="113"/>
    </location>
</feature>
<keyword evidence="2" id="KW-0472">Membrane</keyword>
<name>A0A1R0KVL1_9PSEU</name>
<feature type="transmembrane region" description="Helical" evidence="2">
    <location>
        <begin position="71"/>
        <end position="87"/>
    </location>
</feature>
<dbReference type="Proteomes" id="UP000187486">
    <property type="component" value="Unassembled WGS sequence"/>
</dbReference>
<feature type="region of interest" description="Disordered" evidence="1">
    <location>
        <begin position="1"/>
        <end position="22"/>
    </location>
</feature>
<evidence type="ECO:0000313" key="4">
    <source>
        <dbReference type="Proteomes" id="UP000187486"/>
    </source>
</evidence>
<proteinExistence type="predicted"/>
<keyword evidence="2" id="KW-1133">Transmembrane helix</keyword>
<evidence type="ECO:0000313" key="3">
    <source>
        <dbReference type="EMBL" id="OLZ53080.1"/>
    </source>
</evidence>
<keyword evidence="2" id="KW-0812">Transmembrane</keyword>
<organism evidence="3 4">
    <name type="scientific">Amycolatopsis coloradensis</name>
    <dbReference type="NCBI Taxonomy" id="76021"/>
    <lineage>
        <taxon>Bacteria</taxon>
        <taxon>Bacillati</taxon>
        <taxon>Actinomycetota</taxon>
        <taxon>Actinomycetes</taxon>
        <taxon>Pseudonocardiales</taxon>
        <taxon>Pseudonocardiaceae</taxon>
        <taxon>Amycolatopsis</taxon>
    </lineage>
</organism>
<comment type="caution">
    <text evidence="3">The sequence shown here is derived from an EMBL/GenBank/DDBJ whole genome shotgun (WGS) entry which is preliminary data.</text>
</comment>
<dbReference type="EMBL" id="MQUQ01000005">
    <property type="protein sequence ID" value="OLZ53080.1"/>
    <property type="molecule type" value="Genomic_DNA"/>
</dbReference>
<keyword evidence="4" id="KW-1185">Reference proteome</keyword>
<protein>
    <submittedName>
        <fullName evidence="3">Uncharacterized protein</fullName>
    </submittedName>
</protein>
<accession>A0A1R0KVL1</accession>
<sequence>MSSDIETNCPEDDPDPRYDPRSTLRRLDENTQETKPVFGGADAAIAGWDNRFIGSGGVALRTPWGPKIETAFSYAIYVVVGSVPMTICLSFGVHQVLSILVGLMFSAVIAYLMTRPPMPPPKIPAQKKVVDGVIQGESKVGADAEAVDTTVIEALKTSPKVKTPDAS</sequence>
<reference evidence="3 4" key="1">
    <citation type="submission" date="2016-01" db="EMBL/GenBank/DDBJ databases">
        <title>Amycolatopsis coloradensis genome sequencing and assembly.</title>
        <authorList>
            <person name="Mayilraj S."/>
        </authorList>
    </citation>
    <scope>NUCLEOTIDE SEQUENCE [LARGE SCALE GENOMIC DNA]</scope>
    <source>
        <strain evidence="3 4">DSM 44225</strain>
    </source>
</reference>
<evidence type="ECO:0000256" key="2">
    <source>
        <dbReference type="SAM" id="Phobius"/>
    </source>
</evidence>
<dbReference type="AlphaFoldDB" id="A0A1R0KVL1"/>
<gene>
    <name evidence="3" type="ORF">BS329_09595</name>
</gene>